<organism evidence="2 3">
    <name type="scientific">Aliikangiella maris</name>
    <dbReference type="NCBI Taxonomy" id="3162458"/>
    <lineage>
        <taxon>Bacteria</taxon>
        <taxon>Pseudomonadati</taxon>
        <taxon>Pseudomonadota</taxon>
        <taxon>Gammaproteobacteria</taxon>
        <taxon>Oceanospirillales</taxon>
        <taxon>Pleioneaceae</taxon>
        <taxon>Aliikangiella</taxon>
    </lineage>
</organism>
<dbReference type="EMBL" id="JBEVCJ010000066">
    <property type="protein sequence ID" value="MET1257434.1"/>
    <property type="molecule type" value="Genomic_DNA"/>
</dbReference>
<accession>A0ABV2BZS9</accession>
<dbReference type="InterPro" id="IPR017923">
    <property type="entry name" value="TFIIS_N"/>
</dbReference>
<reference evidence="2 3" key="1">
    <citation type="submission" date="2024-06" db="EMBL/GenBank/DDBJ databases">
        <authorList>
            <person name="Li F."/>
        </authorList>
    </citation>
    <scope>NUCLEOTIDE SEQUENCE [LARGE SCALE GENOMIC DNA]</scope>
    <source>
        <strain evidence="2 3">GXAS 311</strain>
    </source>
</reference>
<gene>
    <name evidence="2" type="ORF">ABVT43_20050</name>
</gene>
<evidence type="ECO:0000313" key="3">
    <source>
        <dbReference type="Proteomes" id="UP001548189"/>
    </source>
</evidence>
<keyword evidence="3" id="KW-1185">Reference proteome</keyword>
<dbReference type="Pfam" id="PF08711">
    <property type="entry name" value="Med26"/>
    <property type="match status" value="1"/>
</dbReference>
<name>A0ABV2BZS9_9GAMM</name>
<feature type="non-terminal residue" evidence="2">
    <location>
        <position position="74"/>
    </location>
</feature>
<comment type="caution">
    <text evidence="2">The sequence shown here is derived from an EMBL/GenBank/DDBJ whole genome shotgun (WGS) entry which is preliminary data.</text>
</comment>
<sequence length="74" mass="9023">MSNHYHLVLRVDIDKATNWSEANIIRRWKRIYKIPTVVQQYLKNPKATGIREVAQDIIEKWRRRLSDISWLMRC</sequence>
<feature type="domain" description="TFIIS N-terminal" evidence="1">
    <location>
        <begin position="33"/>
        <end position="64"/>
    </location>
</feature>
<protein>
    <recommendedName>
        <fullName evidence="1">TFIIS N-terminal domain-containing protein</fullName>
    </recommendedName>
</protein>
<dbReference type="Proteomes" id="UP001548189">
    <property type="component" value="Unassembled WGS sequence"/>
</dbReference>
<evidence type="ECO:0000313" key="2">
    <source>
        <dbReference type="EMBL" id="MET1257434.1"/>
    </source>
</evidence>
<proteinExistence type="predicted"/>
<evidence type="ECO:0000259" key="1">
    <source>
        <dbReference type="Pfam" id="PF08711"/>
    </source>
</evidence>